<dbReference type="Gene3D" id="1.20.1070.10">
    <property type="entry name" value="Rhodopsin 7-helix transmembrane proteins"/>
    <property type="match status" value="1"/>
</dbReference>
<protein>
    <recommendedName>
        <fullName evidence="4">G protein-coupled receptor</fullName>
    </recommendedName>
</protein>
<evidence type="ECO:0000256" key="1">
    <source>
        <dbReference type="SAM" id="Phobius"/>
    </source>
</evidence>
<feature type="non-terminal residue" evidence="2">
    <location>
        <position position="322"/>
    </location>
</feature>
<comment type="caution">
    <text evidence="2">The sequence shown here is derived from an EMBL/GenBank/DDBJ whole genome shotgun (WGS) entry which is preliminary data.</text>
</comment>
<sequence>SLSSLPNNHGYDSDFDWDRRFLIPFMQCFCTYYKFIPLALAILLNYLILFKSPIYSKEYRRALAFYHISEFFFDIHHLILFVPYPLFPYPIFLCYGILCQLGGPPRLAMTFTGTVGVFASISLCLLIFLRMRNIVPVESRFRLSHRQSIFIIGLTSTIFILNIPGFAIFARDSDNKTQILQRPEFAWVREVPGALVFGEMFELGPLNIEIGWLSFSAFYGIVFFPTVIIHSADSLSIERKKLVHLKKKSSDNATKMLMFQLFGAVFTFFCPLFGFFLLLMFGLPTSNPNVHSCIRALLMFLFLNNSMVAISIHLLMNRTYKK</sequence>
<dbReference type="AlphaFoldDB" id="A0AAV5TIB8"/>
<keyword evidence="1" id="KW-0472">Membrane</keyword>
<feature type="transmembrane region" description="Helical" evidence="1">
    <location>
        <begin position="107"/>
        <end position="129"/>
    </location>
</feature>
<feature type="transmembrane region" description="Helical" evidence="1">
    <location>
        <begin position="294"/>
        <end position="316"/>
    </location>
</feature>
<proteinExistence type="predicted"/>
<gene>
    <name evidence="2" type="ORF">PENTCL1PPCAC_16199</name>
</gene>
<evidence type="ECO:0008006" key="4">
    <source>
        <dbReference type="Google" id="ProtNLM"/>
    </source>
</evidence>
<organism evidence="2 3">
    <name type="scientific">Pristionchus entomophagus</name>
    <dbReference type="NCBI Taxonomy" id="358040"/>
    <lineage>
        <taxon>Eukaryota</taxon>
        <taxon>Metazoa</taxon>
        <taxon>Ecdysozoa</taxon>
        <taxon>Nematoda</taxon>
        <taxon>Chromadorea</taxon>
        <taxon>Rhabditida</taxon>
        <taxon>Rhabditina</taxon>
        <taxon>Diplogasteromorpha</taxon>
        <taxon>Diplogasteroidea</taxon>
        <taxon>Neodiplogasteridae</taxon>
        <taxon>Pristionchus</taxon>
    </lineage>
</organism>
<feature type="transmembrane region" description="Helical" evidence="1">
    <location>
        <begin position="210"/>
        <end position="235"/>
    </location>
</feature>
<feature type="transmembrane region" description="Helical" evidence="1">
    <location>
        <begin position="256"/>
        <end position="282"/>
    </location>
</feature>
<dbReference type="PANTHER" id="PTHR45830">
    <property type="entry name" value="SERPENTINE RECEPTOR, CLASS I"/>
    <property type="match status" value="1"/>
</dbReference>
<feature type="transmembrane region" description="Helical" evidence="1">
    <location>
        <begin position="62"/>
        <end position="87"/>
    </location>
</feature>
<evidence type="ECO:0000313" key="2">
    <source>
        <dbReference type="EMBL" id="GMS94024.1"/>
    </source>
</evidence>
<reference evidence="2" key="1">
    <citation type="submission" date="2023-10" db="EMBL/GenBank/DDBJ databases">
        <title>Genome assembly of Pristionchus species.</title>
        <authorList>
            <person name="Yoshida K."/>
            <person name="Sommer R.J."/>
        </authorList>
    </citation>
    <scope>NUCLEOTIDE SEQUENCE</scope>
    <source>
        <strain evidence="2">RS0144</strain>
    </source>
</reference>
<dbReference type="InterPro" id="IPR019422">
    <property type="entry name" value="7TM_GPCR_serpentine_rcpt_Srh"/>
</dbReference>
<keyword evidence="1" id="KW-0812">Transmembrane</keyword>
<dbReference type="Proteomes" id="UP001432027">
    <property type="component" value="Unassembled WGS sequence"/>
</dbReference>
<feature type="non-terminal residue" evidence="2">
    <location>
        <position position="1"/>
    </location>
</feature>
<name>A0AAV5TIB8_9BILA</name>
<keyword evidence="1" id="KW-1133">Transmembrane helix</keyword>
<dbReference type="EMBL" id="BTSX01000004">
    <property type="protein sequence ID" value="GMS94024.1"/>
    <property type="molecule type" value="Genomic_DNA"/>
</dbReference>
<dbReference type="PANTHER" id="PTHR45830:SF15">
    <property type="entry name" value="SERPENTINE RECEPTOR, CLASS I"/>
    <property type="match status" value="1"/>
</dbReference>
<dbReference type="Pfam" id="PF10318">
    <property type="entry name" value="7TM_GPCR_Srh"/>
    <property type="match status" value="1"/>
</dbReference>
<evidence type="ECO:0000313" key="3">
    <source>
        <dbReference type="Proteomes" id="UP001432027"/>
    </source>
</evidence>
<feature type="transmembrane region" description="Helical" evidence="1">
    <location>
        <begin position="32"/>
        <end position="50"/>
    </location>
</feature>
<accession>A0AAV5TIB8</accession>
<feature type="transmembrane region" description="Helical" evidence="1">
    <location>
        <begin position="149"/>
        <end position="170"/>
    </location>
</feature>
<keyword evidence="3" id="KW-1185">Reference proteome</keyword>